<dbReference type="STRING" id="670386.D3BMQ3"/>
<dbReference type="InParanoid" id="D3BMQ3"/>
<evidence type="ECO:0000256" key="7">
    <source>
        <dbReference type="SAM" id="Phobius"/>
    </source>
</evidence>
<dbReference type="Gene3D" id="3.40.50.12370">
    <property type="match status" value="1"/>
</dbReference>
<evidence type="ECO:0000256" key="5">
    <source>
        <dbReference type="ARBA" id="ARBA00023065"/>
    </source>
</evidence>
<organism evidence="9 10">
    <name type="scientific">Heterostelium pallidum (strain ATCC 26659 / Pp 5 / PN500)</name>
    <name type="common">Cellular slime mold</name>
    <name type="synonym">Polysphondylium pallidum</name>
    <dbReference type="NCBI Taxonomy" id="670386"/>
    <lineage>
        <taxon>Eukaryota</taxon>
        <taxon>Amoebozoa</taxon>
        <taxon>Evosea</taxon>
        <taxon>Eumycetozoa</taxon>
        <taxon>Dictyostelia</taxon>
        <taxon>Acytosteliales</taxon>
        <taxon>Acytosteliaceae</taxon>
        <taxon>Heterostelium</taxon>
    </lineage>
</organism>
<dbReference type="PANTHER" id="PTHR32468">
    <property type="entry name" value="CATION/H + ANTIPORTER"/>
    <property type="match status" value="1"/>
</dbReference>
<accession>D3BMQ3</accession>
<dbReference type="GO" id="GO:1902600">
    <property type="term" value="P:proton transmembrane transport"/>
    <property type="evidence" value="ECO:0007669"/>
    <property type="project" value="InterPro"/>
</dbReference>
<dbReference type="GeneID" id="31367943"/>
<reference evidence="9 10" key="1">
    <citation type="journal article" date="2011" name="Genome Res.">
        <title>Phylogeny-wide analysis of social amoeba genomes highlights ancient origins for complex intercellular communication.</title>
        <authorList>
            <person name="Heidel A.J."/>
            <person name="Lawal H.M."/>
            <person name="Felder M."/>
            <person name="Schilde C."/>
            <person name="Helps N.R."/>
            <person name="Tunggal B."/>
            <person name="Rivero F."/>
            <person name="John U."/>
            <person name="Schleicher M."/>
            <person name="Eichinger L."/>
            <person name="Platzer M."/>
            <person name="Noegel A.A."/>
            <person name="Schaap P."/>
            <person name="Gloeckner G."/>
        </authorList>
    </citation>
    <scope>NUCLEOTIDE SEQUENCE [LARGE SCALE GENOMIC DNA]</scope>
    <source>
        <strain evidence="10">ATCC 26659 / Pp 5 / PN500</strain>
    </source>
</reference>
<dbReference type="Proteomes" id="UP000001396">
    <property type="component" value="Unassembled WGS sequence"/>
</dbReference>
<feature type="transmembrane region" description="Helical" evidence="7">
    <location>
        <begin position="405"/>
        <end position="426"/>
    </location>
</feature>
<dbReference type="GO" id="GO:0015297">
    <property type="term" value="F:antiporter activity"/>
    <property type="evidence" value="ECO:0007669"/>
    <property type="project" value="InterPro"/>
</dbReference>
<dbReference type="InterPro" id="IPR050794">
    <property type="entry name" value="CPA2_transporter"/>
</dbReference>
<feature type="domain" description="Cation/H+ exchanger transmembrane" evidence="8">
    <location>
        <begin position="32"/>
        <end position="420"/>
    </location>
</feature>
<keyword evidence="2" id="KW-0813">Transport</keyword>
<feature type="transmembrane region" description="Helical" evidence="7">
    <location>
        <begin position="447"/>
        <end position="468"/>
    </location>
</feature>
<feature type="transmembrane region" description="Helical" evidence="7">
    <location>
        <begin position="337"/>
        <end position="360"/>
    </location>
</feature>
<evidence type="ECO:0000313" key="10">
    <source>
        <dbReference type="Proteomes" id="UP000001396"/>
    </source>
</evidence>
<keyword evidence="10" id="KW-1185">Reference proteome</keyword>
<dbReference type="EMBL" id="ADBJ01000043">
    <property type="protein sequence ID" value="EFA77265.1"/>
    <property type="molecule type" value="Genomic_DNA"/>
</dbReference>
<keyword evidence="5" id="KW-0406">Ion transport</keyword>
<dbReference type="GO" id="GO:0016020">
    <property type="term" value="C:membrane"/>
    <property type="evidence" value="ECO:0007669"/>
    <property type="project" value="UniProtKB-SubCell"/>
</dbReference>
<gene>
    <name evidence="9" type="ORF">PPL_12476</name>
</gene>
<evidence type="ECO:0000256" key="2">
    <source>
        <dbReference type="ARBA" id="ARBA00022448"/>
    </source>
</evidence>
<comment type="subcellular location">
    <subcellularLocation>
        <location evidence="1">Membrane</location>
        <topology evidence="1">Multi-pass membrane protein</topology>
    </subcellularLocation>
</comment>
<dbReference type="InterPro" id="IPR006153">
    <property type="entry name" value="Cation/H_exchanger_TM"/>
</dbReference>
<evidence type="ECO:0000256" key="4">
    <source>
        <dbReference type="ARBA" id="ARBA00022989"/>
    </source>
</evidence>
<keyword evidence="4 7" id="KW-1133">Transmembrane helix</keyword>
<evidence type="ECO:0000256" key="3">
    <source>
        <dbReference type="ARBA" id="ARBA00022692"/>
    </source>
</evidence>
<feature type="transmembrane region" description="Helical" evidence="7">
    <location>
        <begin position="145"/>
        <end position="171"/>
    </location>
</feature>
<dbReference type="PANTHER" id="PTHR32468:SF0">
    <property type="entry name" value="K(+)_H(+) ANTIPORTER 1"/>
    <property type="match status" value="1"/>
</dbReference>
<name>D3BMQ3_HETP5</name>
<feature type="transmembrane region" description="Helical" evidence="7">
    <location>
        <begin position="20"/>
        <end position="41"/>
    </location>
</feature>
<dbReference type="Gene3D" id="1.20.1530.20">
    <property type="match status" value="1"/>
</dbReference>
<comment type="caution">
    <text evidence="9">The sequence shown here is derived from an EMBL/GenBank/DDBJ whole genome shotgun (WGS) entry which is preliminary data.</text>
</comment>
<feature type="transmembrane region" description="Helical" evidence="7">
    <location>
        <begin position="261"/>
        <end position="290"/>
    </location>
</feature>
<dbReference type="OMA" id="TWRESIT"/>
<feature type="transmembrane region" description="Helical" evidence="7">
    <location>
        <begin position="218"/>
        <end position="240"/>
    </location>
</feature>
<evidence type="ECO:0000313" key="9">
    <source>
        <dbReference type="EMBL" id="EFA77265.1"/>
    </source>
</evidence>
<protein>
    <submittedName>
        <fullName evidence="9">Na+/H+ antiporter</fullName>
    </submittedName>
</protein>
<dbReference type="RefSeq" id="XP_020429394.1">
    <property type="nucleotide sequence ID" value="XM_020583207.1"/>
</dbReference>
<feature type="transmembrane region" description="Helical" evidence="7">
    <location>
        <begin position="372"/>
        <end position="393"/>
    </location>
</feature>
<dbReference type="Pfam" id="PF00999">
    <property type="entry name" value="Na_H_Exchanger"/>
    <property type="match status" value="1"/>
</dbReference>
<feature type="transmembrane region" description="Helical" evidence="7">
    <location>
        <begin position="78"/>
        <end position="101"/>
    </location>
</feature>
<evidence type="ECO:0000259" key="8">
    <source>
        <dbReference type="Pfam" id="PF00999"/>
    </source>
</evidence>
<proteinExistence type="predicted"/>
<evidence type="ECO:0000256" key="1">
    <source>
        <dbReference type="ARBA" id="ARBA00004141"/>
    </source>
</evidence>
<keyword evidence="3 7" id="KW-0812">Transmembrane</keyword>
<evidence type="ECO:0000256" key="6">
    <source>
        <dbReference type="ARBA" id="ARBA00023136"/>
    </source>
</evidence>
<feature type="transmembrane region" description="Helical" evidence="7">
    <location>
        <begin position="183"/>
        <end position="206"/>
    </location>
</feature>
<keyword evidence="6 7" id="KW-0472">Membrane</keyword>
<dbReference type="AlphaFoldDB" id="D3BMQ3"/>
<feature type="transmembrane region" description="Helical" evidence="7">
    <location>
        <begin position="48"/>
        <end position="66"/>
    </location>
</feature>
<sequence>MAAGASSIVNGLNPVNDPLALFIIQLLLIVIISRLLGYILSYIYQPPVISEVITGIILGPSVLGWSDAFEKNVFSPGSVAILNVIANVGLILFMFMIGLEVDAKLLKNNVKMSVIISFSSIILPFAMGIGLAAVLWNVLVEDTTISFALFAVFVGVAISITAFPVLARILTERGLMSTKVGSTSLAAASVDDVIAWILLAFVVSFAKNIGTGNDGVAFKYAALWTFLLLIGFLVLMFTVVRIGLNWTYQRLVRTEAHKHNYIVFLLMFMFISAFYTEVIGVHAIFGAFVVGVMTPRTNGLHLTIVERIQDIVTIILLPLYFTNSGLKTQLSSINSGAAGGCTILIIVVACVGKIGGATLAARYCKNSWRESITVGFLMNTKGLVELIVLNIGLEIKVLDSQMFTMFVVMALVTTFMTTPFVHLFYINHIEKKSRQPMIPRATGKFDILLYPSQILSASSLVMVAGSIISATSGNKKYKVRSIYAVEASGDRPSTIFGNNVNNLPQNKRELYEVINRESTLASLTVKPLIINSTADISNDICTVARRQWPDLVLMSVGNNNEHISGDNVGVDSLLYGRTIQKVLQNVKSAVGIVVDKGIDKFNKSHTILVMYTGEDYESDAITLVMKMARRKNYTVHVVTNKVDKVRQLVSSNDKLDVGRFVFIENSSPYQEVLQRSRNEDHDYWMVVAGLPREEVTIPEKLMQTSIYTLFFVHPSNTLLDSHTSLQKSSSTLHLPDANHYNETKDTIELNSYEHGAI</sequence>
<dbReference type="InterPro" id="IPR038770">
    <property type="entry name" value="Na+/solute_symporter_sf"/>
</dbReference>
<feature type="transmembrane region" description="Helical" evidence="7">
    <location>
        <begin position="113"/>
        <end position="139"/>
    </location>
</feature>